<protein>
    <submittedName>
        <fullName evidence="2">Aminoglycoside phosphotransferase (APT) family kinase protein</fullName>
    </submittedName>
</protein>
<dbReference type="PANTHER" id="PTHR41283:SF1">
    <property type="entry name" value="AMINOGLYCOSIDE PHOSPHOTRANSFERASE DOMAIN-CONTAINING PROTEIN"/>
    <property type="match status" value="1"/>
</dbReference>
<dbReference type="SUPFAM" id="SSF56112">
    <property type="entry name" value="Protein kinase-like (PK-like)"/>
    <property type="match status" value="1"/>
</dbReference>
<dbReference type="InterPro" id="IPR011009">
    <property type="entry name" value="Kinase-like_dom_sf"/>
</dbReference>
<gene>
    <name evidence="2" type="ORF">J2S11_001169</name>
</gene>
<dbReference type="RefSeq" id="WP_307392136.1">
    <property type="nucleotide sequence ID" value="NZ_BAAADK010000045.1"/>
</dbReference>
<dbReference type="PANTHER" id="PTHR41283">
    <property type="entry name" value="AMINOGLYCOSIDE PHOSPHOTRANSFERASE"/>
    <property type="match status" value="1"/>
</dbReference>
<dbReference type="Pfam" id="PF01636">
    <property type="entry name" value="APH"/>
    <property type="match status" value="1"/>
</dbReference>
<dbReference type="InterPro" id="IPR002575">
    <property type="entry name" value="Aminoglycoside_PTrfase"/>
</dbReference>
<dbReference type="EMBL" id="JAUSTY010000004">
    <property type="protein sequence ID" value="MDQ0165269.1"/>
    <property type="molecule type" value="Genomic_DNA"/>
</dbReference>
<dbReference type="GO" id="GO:0016301">
    <property type="term" value="F:kinase activity"/>
    <property type="evidence" value="ECO:0007669"/>
    <property type="project" value="UniProtKB-KW"/>
</dbReference>
<keyword evidence="2" id="KW-0418">Kinase</keyword>
<dbReference type="Proteomes" id="UP001235840">
    <property type="component" value="Unassembled WGS sequence"/>
</dbReference>
<accession>A0ABT9VWB9</accession>
<organism evidence="2 3">
    <name type="scientific">Caldalkalibacillus horti</name>
    <dbReference type="NCBI Taxonomy" id="77523"/>
    <lineage>
        <taxon>Bacteria</taxon>
        <taxon>Bacillati</taxon>
        <taxon>Bacillota</taxon>
        <taxon>Bacilli</taxon>
        <taxon>Bacillales</taxon>
        <taxon>Bacillaceae</taxon>
        <taxon>Caldalkalibacillus</taxon>
    </lineage>
</organism>
<evidence type="ECO:0000259" key="1">
    <source>
        <dbReference type="Pfam" id="PF01636"/>
    </source>
</evidence>
<evidence type="ECO:0000313" key="2">
    <source>
        <dbReference type="EMBL" id="MDQ0165269.1"/>
    </source>
</evidence>
<dbReference type="Gene3D" id="3.90.1200.10">
    <property type="match status" value="1"/>
</dbReference>
<comment type="caution">
    <text evidence="2">The sequence shown here is derived from an EMBL/GenBank/DDBJ whole genome shotgun (WGS) entry which is preliminary data.</text>
</comment>
<keyword evidence="2" id="KW-0808">Transferase</keyword>
<feature type="domain" description="Aminoglycoside phosphotransferase" evidence="1">
    <location>
        <begin position="22"/>
        <end position="247"/>
    </location>
</feature>
<evidence type="ECO:0000313" key="3">
    <source>
        <dbReference type="Proteomes" id="UP001235840"/>
    </source>
</evidence>
<sequence>MKQTNVEQLILHIPLLKNAKRITQINKGYSHDQKLLVLLENDEKALLRLAKQEEFKAKEQEFQHLEALQGFGVKCPQPLAVGRIPELDYCYFLLSFLEGEDAQEELPQLEEGVQYRIGLEAGQDLARIHQYVAQSNLPSWYETKSKKSDRYIEAYKNCGITFPYEKETLQFIAENSKYMKDRPNLFQHDDFTCGNLIVKDQSYGGVIDFGRFDWGDPIHEFIKVGLFSTEVSIPFSIGQIKGYFKEGIPEYFWRLYTLYMAMAVISSIVWNNKFFPEQNDEMLARLIRVTEDHKGFQELKPTWFNEQYEG</sequence>
<name>A0ABT9VWB9_9BACI</name>
<proteinExistence type="predicted"/>
<keyword evidence="3" id="KW-1185">Reference proteome</keyword>
<reference evidence="2 3" key="1">
    <citation type="submission" date="2023-07" db="EMBL/GenBank/DDBJ databases">
        <title>Genomic Encyclopedia of Type Strains, Phase IV (KMG-IV): sequencing the most valuable type-strain genomes for metagenomic binning, comparative biology and taxonomic classification.</title>
        <authorList>
            <person name="Goeker M."/>
        </authorList>
    </citation>
    <scope>NUCLEOTIDE SEQUENCE [LARGE SCALE GENOMIC DNA]</scope>
    <source>
        <strain evidence="2 3">DSM 12751</strain>
    </source>
</reference>